<dbReference type="InterPro" id="IPR012347">
    <property type="entry name" value="Ferritin-like"/>
</dbReference>
<reference evidence="3" key="1">
    <citation type="submission" date="2016-01" db="EMBL/GenBank/DDBJ databases">
        <authorList>
            <person name="Peeters C."/>
        </authorList>
    </citation>
    <scope>NUCLEOTIDE SEQUENCE [LARGE SCALE GENOMIC DNA]</scope>
    <source>
        <strain evidence="3">LMG 29317</strain>
    </source>
</reference>
<proteinExistence type="predicted"/>
<keyword evidence="4" id="KW-1185">Reference proteome</keyword>
<feature type="signal peptide" evidence="1">
    <location>
        <begin position="1"/>
        <end position="21"/>
    </location>
</feature>
<dbReference type="RefSeq" id="WP_061151163.1">
    <property type="nucleotide sequence ID" value="NZ_FCOM02000053.1"/>
</dbReference>
<dbReference type="InterPro" id="IPR025419">
    <property type="entry name" value="DUF4142"/>
</dbReference>
<evidence type="ECO:0000259" key="2">
    <source>
        <dbReference type="Pfam" id="PF13628"/>
    </source>
</evidence>
<sequence length="177" mass="19831">MKSACIATMLLFLALTGLAQAQERLSDEQMLGVVFVANQAEIAAANLALRKTRSYSLQVFARRIVSEHAQVNQEIATLAQRFGTQPQRSATSDALMKQSADDLADLDDVGMYDFDEAYLDREVLFLQKLVNTVDDYIRTARNADVRTLLIRSRPSFIFHLDQAHRLQLTIGSPGLKR</sequence>
<keyword evidence="1" id="KW-0732">Signal</keyword>
<name>A0A158KU64_9BURK</name>
<evidence type="ECO:0000256" key="1">
    <source>
        <dbReference type="SAM" id="SignalP"/>
    </source>
</evidence>
<gene>
    <name evidence="3" type="ORF">AWB74_06964</name>
</gene>
<comment type="caution">
    <text evidence="3">The sequence shown here is derived from an EMBL/GenBank/DDBJ whole genome shotgun (WGS) entry which is preliminary data.</text>
</comment>
<feature type="chain" id="PRO_5007627833" description="DUF4142 domain-containing protein" evidence="1">
    <location>
        <begin position="22"/>
        <end position="177"/>
    </location>
</feature>
<dbReference type="AlphaFoldDB" id="A0A158KU64"/>
<organism evidence="3 4">
    <name type="scientific">Caballeronia arvi</name>
    <dbReference type="NCBI Taxonomy" id="1777135"/>
    <lineage>
        <taxon>Bacteria</taxon>
        <taxon>Pseudomonadati</taxon>
        <taxon>Pseudomonadota</taxon>
        <taxon>Betaproteobacteria</taxon>
        <taxon>Burkholderiales</taxon>
        <taxon>Burkholderiaceae</taxon>
        <taxon>Caballeronia</taxon>
    </lineage>
</organism>
<evidence type="ECO:0000313" key="4">
    <source>
        <dbReference type="Proteomes" id="UP000055019"/>
    </source>
</evidence>
<dbReference type="Proteomes" id="UP000055019">
    <property type="component" value="Unassembled WGS sequence"/>
</dbReference>
<protein>
    <recommendedName>
        <fullName evidence="2">DUF4142 domain-containing protein</fullName>
    </recommendedName>
</protein>
<feature type="domain" description="DUF4142" evidence="2">
    <location>
        <begin position="26"/>
        <end position="166"/>
    </location>
</feature>
<dbReference type="Gene3D" id="1.20.1260.10">
    <property type="match status" value="1"/>
</dbReference>
<evidence type="ECO:0000313" key="3">
    <source>
        <dbReference type="EMBL" id="SAL84515.1"/>
    </source>
</evidence>
<dbReference type="PANTHER" id="PTHR38593">
    <property type="entry name" value="BLR2558 PROTEIN"/>
    <property type="match status" value="1"/>
</dbReference>
<dbReference type="Pfam" id="PF13628">
    <property type="entry name" value="DUF4142"/>
    <property type="match status" value="1"/>
</dbReference>
<accession>A0A158KU64</accession>
<dbReference type="EMBL" id="FCOM02000053">
    <property type="protein sequence ID" value="SAL84515.1"/>
    <property type="molecule type" value="Genomic_DNA"/>
</dbReference>
<dbReference type="PANTHER" id="PTHR38593:SF1">
    <property type="entry name" value="BLR2558 PROTEIN"/>
    <property type="match status" value="1"/>
</dbReference>